<feature type="compositionally biased region" description="Pro residues" evidence="2">
    <location>
        <begin position="552"/>
        <end position="568"/>
    </location>
</feature>
<protein>
    <submittedName>
        <fullName evidence="3">Uncharacterized protein</fullName>
    </submittedName>
</protein>
<feature type="compositionally biased region" description="Basic residues" evidence="2">
    <location>
        <begin position="626"/>
        <end position="636"/>
    </location>
</feature>
<name>V6TA36_GIAIN</name>
<feature type="compositionally biased region" description="Pro residues" evidence="2">
    <location>
        <begin position="578"/>
        <end position="619"/>
    </location>
</feature>
<dbReference type="Proteomes" id="UP000018320">
    <property type="component" value="Unassembled WGS sequence"/>
</dbReference>
<dbReference type="VEuPathDB" id="GiardiaDB:QR46_4749"/>
<reference evidence="4" key="1">
    <citation type="submission" date="2012-02" db="EMBL/GenBank/DDBJ databases">
        <title>Genome sequencing of Giardia lamblia Genotypes A2 and B isolates (DH and GS) and comparative analysis with the genomes of Genotypes A1 and E (WB and Pig).</title>
        <authorList>
            <person name="Adam R."/>
            <person name="Dahlstrom E."/>
            <person name="Martens C."/>
            <person name="Bruno D."/>
            <person name="Barbian K."/>
            <person name="Porcella S.F."/>
            <person name="Nash T."/>
        </authorList>
    </citation>
    <scope>NUCLEOTIDE SEQUENCE</scope>
    <source>
        <strain evidence="4">DH</strain>
    </source>
</reference>
<accession>V6TA36</accession>
<feature type="compositionally biased region" description="Basic and acidic residues" evidence="2">
    <location>
        <begin position="172"/>
        <end position="192"/>
    </location>
</feature>
<dbReference type="EMBL" id="AHGT01000070">
    <property type="protein sequence ID" value="ESU35716.1"/>
    <property type="molecule type" value="Genomic_DNA"/>
</dbReference>
<comment type="caution">
    <text evidence="3">The sequence shown here is derived from an EMBL/GenBank/DDBJ whole genome shotgun (WGS) entry which is preliminary data.</text>
</comment>
<dbReference type="PANTHER" id="PTHR13037">
    <property type="entry name" value="FORMIN"/>
    <property type="match status" value="1"/>
</dbReference>
<reference evidence="3 4" key="2">
    <citation type="journal article" date="2013" name="Genome Biol. Evol.">
        <title>Genome sequencing of Giardia lamblia genotypes A2 and B isolates (DH and GS) and comparative analysis with the genomes of genotypes A1 and E (WB and Pig).</title>
        <authorList>
            <person name="Adam R.D."/>
            <person name="Dahlstrom E.W."/>
            <person name="Martens C.A."/>
            <person name="Bruno D.P."/>
            <person name="Barbian K.D."/>
            <person name="Ricklefs S.M."/>
            <person name="Hernandez M.M."/>
            <person name="Narla N.P."/>
            <person name="Patel R.B."/>
            <person name="Porcella S.F."/>
            <person name="Nash T.E."/>
        </authorList>
    </citation>
    <scope>NUCLEOTIDE SEQUENCE [LARGE SCALE GENOMIC DNA]</scope>
    <source>
        <strain evidence="3 4">DH</strain>
    </source>
</reference>
<sequence length="846" mass="94984">MKLTHETLVRGNPAQILLPRFTVSQIMRNDQQVSFRIFFTANYNTFSKDDYMVVKYAEPDADGMPKADKKGFVRYFRPLDGNKPNFGNGGDDDSLVFGRLVYLPQTKSYSIDWTDSVISREIEPADMLLEESLEMRKPRKHRRRRKPKTESDRRLEGITPTEQALAAQTMDSKAKDKQKTEEKTKEYREAESRAMNTTMPSVNSFNESKMLAVREEGELYASRMEIQPETPLGSIATYSSLMSMTMNQSSQSKEKDKSYGLSLDGQILGFKYVSFNEDAEVEHLIAHAKYDDSADDISYGYATRAKIEQYAGDNPAPGLRFAYAKQIAGRRYNFLSSDEFISELSSKSGSFMQTSMSPNSFVVCDGKERGGRGLRPFTGKEIKLETDNMTRDDYHRFVAAYSQHCLASAFNVPVQSTNYKKEAERLVINISDSSSSFDPGWVDSSNPYLGEGGSDEDEPGIDNEEEEGGGIKPPHESIILRQSKLQKNYTAEDETTDDVGGADNSSEGNPPQTNHEPIPGPPDPDTPSILNPPGSNPQPPPNPDETTEERPPPNPPDSNTPDAPPSVPPNNEDMGGDPSPPPQQNPDENAPPDPNTPAPDPPSPPAPNPPAPAPAPNPPSSSSNGPRKRQHLRPFKSHYQPGYDPVTGDLVWKVKLGFDGHFDTFEDYVRFFTESICKRAQEEAYMASGGRTLPDNAEIIDALAMLAQKRLYFRSNPGYVYCYWEHCSPRLRRMFQSPYYFRDHYSRHLYWYLKCGTANCTELKDDTYKILIGRCPFINRGQEVVVNSYTPITIPGNSFFNPMWIEVRDENDELYELQIPYIIEWSFTPFTAEVSTPPPGSLSCAT</sequence>
<evidence type="ECO:0000256" key="2">
    <source>
        <dbReference type="SAM" id="MobiDB-lite"/>
    </source>
</evidence>
<evidence type="ECO:0000256" key="1">
    <source>
        <dbReference type="ARBA" id="ARBA00022581"/>
    </source>
</evidence>
<dbReference type="VEuPathDB" id="GiardiaDB:DHA2_150967"/>
<evidence type="ECO:0000313" key="4">
    <source>
        <dbReference type="Proteomes" id="UP000018320"/>
    </source>
</evidence>
<feature type="region of interest" description="Disordered" evidence="2">
    <location>
        <begin position="133"/>
        <end position="194"/>
    </location>
</feature>
<feature type="compositionally biased region" description="Acidic residues" evidence="2">
    <location>
        <begin position="453"/>
        <end position="468"/>
    </location>
</feature>
<organism evidence="3 4">
    <name type="scientific">Giardia intestinalis</name>
    <name type="common">Giardia lamblia</name>
    <dbReference type="NCBI Taxonomy" id="5741"/>
    <lineage>
        <taxon>Eukaryota</taxon>
        <taxon>Metamonada</taxon>
        <taxon>Diplomonadida</taxon>
        <taxon>Hexamitidae</taxon>
        <taxon>Giardiinae</taxon>
        <taxon>Giardia</taxon>
    </lineage>
</organism>
<feature type="compositionally biased region" description="Polar residues" evidence="2">
    <location>
        <begin position="432"/>
        <end position="447"/>
    </location>
</feature>
<dbReference type="VEuPathDB" id="GiardiaDB:GL50803_0025075"/>
<feature type="compositionally biased region" description="Basic residues" evidence="2">
    <location>
        <begin position="137"/>
        <end position="147"/>
    </location>
</feature>
<evidence type="ECO:0000313" key="3">
    <source>
        <dbReference type="EMBL" id="ESU35716.1"/>
    </source>
</evidence>
<dbReference type="PANTHER" id="PTHR13037:SF24">
    <property type="entry name" value="POLYCOMB PROTEIN PCL-RELATED"/>
    <property type="match status" value="1"/>
</dbReference>
<proteinExistence type="predicted"/>
<gene>
    <name evidence="3" type="ORF">DHA2_150967</name>
</gene>
<feature type="compositionally biased region" description="Polar residues" evidence="2">
    <location>
        <begin position="503"/>
        <end position="515"/>
    </location>
</feature>
<dbReference type="AlphaFoldDB" id="V6TA36"/>
<feature type="compositionally biased region" description="Pro residues" evidence="2">
    <location>
        <begin position="534"/>
        <end position="543"/>
    </location>
</feature>
<keyword evidence="1" id="KW-0945">Host-virus interaction</keyword>
<feature type="region of interest" description="Disordered" evidence="2">
    <location>
        <begin position="432"/>
        <end position="640"/>
    </location>
</feature>